<feature type="domain" description="Metallo-beta-lactamase" evidence="2">
    <location>
        <begin position="18"/>
        <end position="231"/>
    </location>
</feature>
<dbReference type="Gene3D" id="3.40.50.10890">
    <property type="match status" value="1"/>
</dbReference>
<dbReference type="GO" id="GO:0016787">
    <property type="term" value="F:hydrolase activity"/>
    <property type="evidence" value="ECO:0007669"/>
    <property type="project" value="UniProtKB-KW"/>
</dbReference>
<gene>
    <name evidence="4" type="ORF">CLV70_12012</name>
</gene>
<dbReference type="PANTHER" id="PTHR11203">
    <property type="entry name" value="CLEAVAGE AND POLYADENYLATION SPECIFICITY FACTOR FAMILY MEMBER"/>
    <property type="match status" value="1"/>
</dbReference>
<organism evidence="4 5">
    <name type="scientific">Pseudosporangium ferrugineum</name>
    <dbReference type="NCBI Taxonomy" id="439699"/>
    <lineage>
        <taxon>Bacteria</taxon>
        <taxon>Bacillati</taxon>
        <taxon>Actinomycetota</taxon>
        <taxon>Actinomycetes</taxon>
        <taxon>Micromonosporales</taxon>
        <taxon>Micromonosporaceae</taxon>
        <taxon>Pseudosporangium</taxon>
    </lineage>
</organism>
<dbReference type="EMBL" id="PVZG01000020">
    <property type="protein sequence ID" value="PRY21303.1"/>
    <property type="molecule type" value="Genomic_DNA"/>
</dbReference>
<dbReference type="Pfam" id="PF10996">
    <property type="entry name" value="Beta-Casp"/>
    <property type="match status" value="1"/>
</dbReference>
<dbReference type="InterPro" id="IPR050698">
    <property type="entry name" value="MBL"/>
</dbReference>
<sequence length="462" mass="49525">MASGHVSLQFLGATGTVTGSRFLVGADRVRLLVDCGMFQGERSLRRRNWVPFPVPVTGLDAVVVTHSHLDHVGWLPRLVRQGFAGPVYCSTWTAQVAPIVLRDAAHLQEEDARYASRRGYSRHPDPQPLFDSADAEKAIGLLRPVPYHHEQAVAPGVAVCLTPAGHILGSSIARVTVGARSLGFSGDLGRDDHPLLTGPEPAPGVDAMVVESTYGNRLHPPRDLERLAAPIRRALARGGVVVIPAFAIDRTEVLLMALRELMTAGRLPPVPVFVDSPMALAALQVYRQAVRDGAPEIRPEIRTRSTDPFDPGELRLASTAEESARLNEPRSPCILVSASGMATGGRVVHHLAHLAPEPRNLILLPGFQVAGTRGRALLDGARTLKMYGGYVPVRAEVVGVDDLSAHADAGGLLAWLKTAPAPPRTCYVVHGEPPASAALAERIDRELGWCAVTPRDGERVLV</sequence>
<evidence type="ECO:0000313" key="4">
    <source>
        <dbReference type="EMBL" id="PRY21303.1"/>
    </source>
</evidence>
<evidence type="ECO:0000259" key="2">
    <source>
        <dbReference type="SMART" id="SM00849"/>
    </source>
</evidence>
<feature type="domain" description="Beta-Casp" evidence="3">
    <location>
        <begin position="251"/>
        <end position="377"/>
    </location>
</feature>
<dbReference type="RefSeq" id="WP_106130254.1">
    <property type="nucleotide sequence ID" value="NZ_PVZG01000020.1"/>
</dbReference>
<dbReference type="SMART" id="SM01027">
    <property type="entry name" value="Beta-Casp"/>
    <property type="match status" value="1"/>
</dbReference>
<dbReference type="PANTHER" id="PTHR11203:SF37">
    <property type="entry name" value="INTEGRATOR COMPLEX SUBUNIT 11"/>
    <property type="match status" value="1"/>
</dbReference>
<dbReference type="GO" id="GO:0004521">
    <property type="term" value="F:RNA endonuclease activity"/>
    <property type="evidence" value="ECO:0007669"/>
    <property type="project" value="TreeGrafter"/>
</dbReference>
<evidence type="ECO:0000313" key="5">
    <source>
        <dbReference type="Proteomes" id="UP000239209"/>
    </source>
</evidence>
<evidence type="ECO:0000259" key="3">
    <source>
        <dbReference type="SMART" id="SM01027"/>
    </source>
</evidence>
<keyword evidence="1" id="KW-0378">Hydrolase</keyword>
<dbReference type="CDD" id="cd16295">
    <property type="entry name" value="TTHA0252-CPSF-like_MBL-fold"/>
    <property type="match status" value="1"/>
</dbReference>
<dbReference type="Gene3D" id="3.60.15.10">
    <property type="entry name" value="Ribonuclease Z/Hydroxyacylglutathione hydrolase-like"/>
    <property type="match status" value="1"/>
</dbReference>
<proteinExistence type="predicted"/>
<dbReference type="SUPFAM" id="SSF56281">
    <property type="entry name" value="Metallo-hydrolase/oxidoreductase"/>
    <property type="match status" value="1"/>
</dbReference>
<name>A0A2T0RJE7_9ACTN</name>
<keyword evidence="5" id="KW-1185">Reference proteome</keyword>
<dbReference type="Pfam" id="PF07521">
    <property type="entry name" value="RMMBL"/>
    <property type="match status" value="1"/>
</dbReference>
<dbReference type="InterPro" id="IPR022712">
    <property type="entry name" value="Beta_Casp"/>
</dbReference>
<accession>A0A2T0RJE7</accession>
<protein>
    <submittedName>
        <fullName evidence="4">Metallo-beta-lactamase family protein</fullName>
    </submittedName>
</protein>
<dbReference type="InterPro" id="IPR011108">
    <property type="entry name" value="RMMBL"/>
</dbReference>
<dbReference type="SMART" id="SM00849">
    <property type="entry name" value="Lactamase_B"/>
    <property type="match status" value="1"/>
</dbReference>
<evidence type="ECO:0000256" key="1">
    <source>
        <dbReference type="ARBA" id="ARBA00022801"/>
    </source>
</evidence>
<dbReference type="InterPro" id="IPR001279">
    <property type="entry name" value="Metallo-B-lactamas"/>
</dbReference>
<dbReference type="InterPro" id="IPR036866">
    <property type="entry name" value="RibonucZ/Hydroxyglut_hydro"/>
</dbReference>
<dbReference type="OrthoDB" id="2971563at2"/>
<dbReference type="Pfam" id="PF00753">
    <property type="entry name" value="Lactamase_B"/>
    <property type="match status" value="1"/>
</dbReference>
<dbReference type="Proteomes" id="UP000239209">
    <property type="component" value="Unassembled WGS sequence"/>
</dbReference>
<comment type="caution">
    <text evidence="4">The sequence shown here is derived from an EMBL/GenBank/DDBJ whole genome shotgun (WGS) entry which is preliminary data.</text>
</comment>
<reference evidence="4 5" key="1">
    <citation type="submission" date="2018-03" db="EMBL/GenBank/DDBJ databases">
        <title>Genomic Encyclopedia of Archaeal and Bacterial Type Strains, Phase II (KMG-II): from individual species to whole genera.</title>
        <authorList>
            <person name="Goeker M."/>
        </authorList>
    </citation>
    <scope>NUCLEOTIDE SEQUENCE [LARGE SCALE GENOMIC DNA]</scope>
    <source>
        <strain evidence="4 5">DSM 45348</strain>
    </source>
</reference>
<dbReference type="AlphaFoldDB" id="A0A2T0RJE7"/>